<keyword evidence="2" id="KW-0698">rRNA processing</keyword>
<proteinExistence type="predicted"/>
<feature type="compositionally biased region" description="Acidic residues" evidence="6">
    <location>
        <begin position="813"/>
        <end position="829"/>
    </location>
</feature>
<feature type="coiled-coil region" evidence="5">
    <location>
        <begin position="173"/>
        <end position="200"/>
    </location>
</feature>
<dbReference type="EMBL" id="FLQU01000605">
    <property type="protein sequence ID" value="SBS87983.1"/>
    <property type="molecule type" value="Genomic_DNA"/>
</dbReference>
<dbReference type="GO" id="GO:0000462">
    <property type="term" value="P:maturation of SSU-rRNA from tricistronic rRNA transcript (SSU-rRNA, 5.8S rRNA, LSU-rRNA)"/>
    <property type="evidence" value="ECO:0007669"/>
    <property type="project" value="InterPro"/>
</dbReference>
<keyword evidence="3" id="KW-0677">Repeat</keyword>
<evidence type="ECO:0000313" key="9">
    <source>
        <dbReference type="EMBL" id="SBS87983.1"/>
    </source>
</evidence>
<dbReference type="AlphaFoldDB" id="A0A1A8WY84"/>
<sequence>MKGAKNCNVTPHCNELNPADTTQRKFSPTDYYSTEYLNTTICGNSHRKGEIPTCAVNLYKMINSVCDSLENMVFEFQDLKNKGLFSDNEIKSIWNKRKHHEYAVNSSTSELISFILYLEFEISLNNIREKRKKKKKKELLDEILKYKDIIQKRYSDYVKMKNELENKKCSKKFEKLKKLYNTSENNMNHFKNNILKTEKKLEVLLKYSISDYSLIIRIINIFKRCLKKHYNNIQVWLLYFNFCYLQKRKRELEIAILNSLKYHMKNDLIWIFYLHYFYNIRKNINYTRKLYIRAILFIPQSLSLNILYFTIEFDIFLKLLKTFKEKCDKSNNGLKEFNEFCKISNENDTKNGALQTNDEKTEEGEKEDILKMDIDHSNINTNNGTDNGDQFSIIREEDKYGLDVIIFLGKKYVEIFQNDKANLYIFICILLNVYFKMEKIDWVKNYVLHYTDFKNFIFHSIEMYKQDQPCFNYYLFINKCVQFSKSSFCENNDFLLLKKNFYTNNDQNFNVTKAETYFHVSKVNTLLLELFNSLNNDVKIYLFCLLLTNLFETFNEYTNMSDIFKIDDPNNEKIEHTNTVYHTSPDTAQGKNLHKELNKICSNVNSVEQKNISKNENKKDIFFYMKEPSLRCHENLPIFQFLNDELFLCDNYKFRRINMEYVKEKDKNTYQFLYKLNFMASVCLLENRHSSVSKNNFIYDFEENSKNSDILSSMLYFFLFNKKKLKNNQAEQKLHSVPHQADRANNGEDRKRKNPPESVGQNNDRSKRALSCWRAKKVVNDDENVYESDSDNLSGSSSGSEEGGSSDGGSISEGDESNDGEERSDGEESSDGRSSSKGDERNDGINECGSKNDGGDYSKKDGSREDKARLPNEETLPNREIFIIDELLMLLRRDIGTFAKIATLRCVLNLVTFLNNPQIKDYLRNTIVEEYEKVRKSPQNRLTKNEINNLTCTYKRVYKDERKGNEKNGGI</sequence>
<keyword evidence="5" id="KW-0175">Coiled coil</keyword>
<reference evidence="10" key="2">
    <citation type="submission" date="2016-05" db="EMBL/GenBank/DDBJ databases">
        <authorList>
            <person name="Lavstsen T."/>
            <person name="Jespersen J.S."/>
        </authorList>
    </citation>
    <scope>NUCLEOTIDE SEQUENCE [LARGE SCALE GENOMIC DNA]</scope>
</reference>
<evidence type="ECO:0000256" key="3">
    <source>
        <dbReference type="ARBA" id="ARBA00022737"/>
    </source>
</evidence>
<keyword evidence="7" id="KW-0812">Transmembrane</keyword>
<evidence type="ECO:0000313" key="12">
    <source>
        <dbReference type="Proteomes" id="UP000078560"/>
    </source>
</evidence>
<feature type="domain" description="U3 small nucleolar RNA-associated protein 6 N-terminal" evidence="8">
    <location>
        <begin position="69"/>
        <end position="137"/>
    </location>
</feature>
<dbReference type="InterPro" id="IPR055347">
    <property type="entry name" value="UTP6_N"/>
</dbReference>
<feature type="compositionally biased region" description="Basic and acidic residues" evidence="6">
    <location>
        <begin position="853"/>
        <end position="872"/>
    </location>
</feature>
<reference evidence="11 12" key="1">
    <citation type="submission" date="2016-05" db="EMBL/GenBank/DDBJ databases">
        <authorList>
            <person name="Naeem Raeece"/>
        </authorList>
    </citation>
    <scope>NUCLEOTIDE SEQUENCE [LARGE SCALE GENOMIC DNA]</scope>
</reference>
<dbReference type="PANTHER" id="PTHR23271">
    <property type="entry name" value="HEPATOCELLULAR CARCINOMA-ASSOCIATED ANTIGEN 66"/>
    <property type="match status" value="1"/>
</dbReference>
<dbReference type="GO" id="GO:0032040">
    <property type="term" value="C:small-subunit processome"/>
    <property type="evidence" value="ECO:0007669"/>
    <property type="project" value="TreeGrafter"/>
</dbReference>
<evidence type="ECO:0000313" key="11">
    <source>
        <dbReference type="Proteomes" id="UP000078546"/>
    </source>
</evidence>
<feature type="compositionally biased region" description="Basic and acidic residues" evidence="6">
    <location>
        <begin position="740"/>
        <end position="755"/>
    </location>
</feature>
<dbReference type="InterPro" id="IPR013949">
    <property type="entry name" value="Utp6"/>
</dbReference>
<feature type="region of interest" description="Disordered" evidence="6">
    <location>
        <begin position="730"/>
        <end position="768"/>
    </location>
</feature>
<dbReference type="PANTHER" id="PTHR23271:SF1">
    <property type="entry name" value="U3 SMALL NUCLEOLAR RNA-ASSOCIATED PROTEIN 6 HOMOLOG"/>
    <property type="match status" value="1"/>
</dbReference>
<evidence type="ECO:0000256" key="4">
    <source>
        <dbReference type="ARBA" id="ARBA00023242"/>
    </source>
</evidence>
<comment type="subcellular location">
    <subcellularLocation>
        <location evidence="1">Nucleus</location>
        <location evidence="1">Nucleolus</location>
    </subcellularLocation>
</comment>
<dbReference type="GO" id="GO:0030515">
    <property type="term" value="F:snoRNA binding"/>
    <property type="evidence" value="ECO:0007669"/>
    <property type="project" value="InterPro"/>
</dbReference>
<feature type="transmembrane region" description="Helical" evidence="7">
    <location>
        <begin position="290"/>
        <end position="311"/>
    </location>
</feature>
<dbReference type="EMBL" id="FLQV01000767">
    <property type="protein sequence ID" value="SBS97924.1"/>
    <property type="molecule type" value="Genomic_DNA"/>
</dbReference>
<evidence type="ECO:0000256" key="7">
    <source>
        <dbReference type="SAM" id="Phobius"/>
    </source>
</evidence>
<gene>
    <name evidence="10" type="ORF">POVCU1_042090</name>
    <name evidence="9" type="ORF">POVCU2_0045640</name>
</gene>
<dbReference type="Proteomes" id="UP000078560">
    <property type="component" value="Unassembled WGS sequence"/>
</dbReference>
<feature type="region of interest" description="Disordered" evidence="6">
    <location>
        <begin position="783"/>
        <end position="872"/>
    </location>
</feature>
<keyword evidence="7" id="KW-1133">Transmembrane helix</keyword>
<dbReference type="Proteomes" id="UP000078546">
    <property type="component" value="Unassembled WGS sequence"/>
</dbReference>
<dbReference type="GO" id="GO:0034388">
    <property type="term" value="C:Pwp2p-containing subcomplex of 90S preribosome"/>
    <property type="evidence" value="ECO:0007669"/>
    <property type="project" value="TreeGrafter"/>
</dbReference>
<evidence type="ECO:0000256" key="5">
    <source>
        <dbReference type="SAM" id="Coils"/>
    </source>
</evidence>
<organism evidence="10 11">
    <name type="scientific">Plasmodium ovale curtisi</name>
    <dbReference type="NCBI Taxonomy" id="864141"/>
    <lineage>
        <taxon>Eukaryota</taxon>
        <taxon>Sar</taxon>
        <taxon>Alveolata</taxon>
        <taxon>Apicomplexa</taxon>
        <taxon>Aconoidasida</taxon>
        <taxon>Haemosporida</taxon>
        <taxon>Plasmodiidae</taxon>
        <taxon>Plasmodium</taxon>
        <taxon>Plasmodium (Plasmodium)</taxon>
    </lineage>
</organism>
<evidence type="ECO:0000259" key="8">
    <source>
        <dbReference type="Pfam" id="PF08640"/>
    </source>
</evidence>
<feature type="compositionally biased region" description="Low complexity" evidence="6">
    <location>
        <begin position="791"/>
        <end position="800"/>
    </location>
</feature>
<evidence type="ECO:0000256" key="1">
    <source>
        <dbReference type="ARBA" id="ARBA00004604"/>
    </source>
</evidence>
<name>A0A1A8WY84_PLAOA</name>
<evidence type="ECO:0000256" key="2">
    <source>
        <dbReference type="ARBA" id="ARBA00022552"/>
    </source>
</evidence>
<dbReference type="Pfam" id="PF08640">
    <property type="entry name" value="U3_assoc_6"/>
    <property type="match status" value="1"/>
</dbReference>
<protein>
    <submittedName>
        <fullName evidence="10">U3 small nucleolar RNA-associated protein 6, putative</fullName>
    </submittedName>
</protein>
<keyword evidence="4" id="KW-0539">Nucleus</keyword>
<evidence type="ECO:0000313" key="10">
    <source>
        <dbReference type="EMBL" id="SBS97924.1"/>
    </source>
</evidence>
<feature type="compositionally biased region" description="Basic and acidic residues" evidence="6">
    <location>
        <begin position="830"/>
        <end position="844"/>
    </location>
</feature>
<evidence type="ECO:0000256" key="6">
    <source>
        <dbReference type="SAM" id="MobiDB-lite"/>
    </source>
</evidence>
<keyword evidence="7" id="KW-0472">Membrane</keyword>
<accession>A0A1A8WY84</accession>